<sequence length="917" mass="101692">MALSERQLSLKRSLKQQLVEGNASVDFVELTAVASQLAALFFKELKEAEITAVVMEITQEEEIVLAGGGTVYDPKTFTKWLADRRGSVSHARWNAYNQLLVSRDWAKSVIEDLAEQTDEVVELLGDPADPNDMARRGLLLGEVQSGKTATYIGILNKAIDYGYRLIIVIGGHTNDLRRQTQVRMDSDLIGYDTSRIGENISTSALDPIGVAEFDRTIRANVLTTVDGDFSKGKTRAGLNWIQDSLPTVLVIKKNAKVIQNVTTYIKQQTNGGRLDMPLVLIDDEADWGTPNTGSDTDPTRVNAAIRRLLDTSRRSSYLGITATPFANIFIDHTAESQDLGQDLFPADYIRVMSSPSNYQGIGGYFTGEHPAIHRNVEDCLALLPIKHKKTHPVDELPRSLEDAILTFYLGTAIRLLRRRGKTSAASMLVNVSRFNDVQAQFSELIEAFSMSVNGLITADLARDEGRPASAFGARMRRVWTIEFGDDKQDERWEDIVPFLKIVAGNIRVELVNSATATARAKRRRAMTADQRAAEDARPTIFVGGDVLARGLTLDGLQVSYFVREPRTMDTLMQMGRWFGYRPGYDDLVRIWMPESTEADFVWSAEVTHELRDLLIEMRAKELTPRDFGLRVRAHPGGFEIVAANKRQNAELTNGDVLIHGNKFESYYLDASPEVRDQNRRAAAHLVRGLADSSASQPSAAGYASWRGVPLAVVEDFFTRFRADRRDPFFGFAPGMSVPQIAPYLGEAEGAETWDVVLVQGGAEEVEIAPRIKIKSSLRNSLSSDGQTIEIGNRRVATATNLAGALTPDANRALDEALRPDEKTTEQRVLQQLRHPMLLLYAITTAPDKITGEPPKVAILPSDPLIAVVLAFPAIDVAEAAARINARRVQKFWVNTVWWNNMRGYLDDGDDLDTGDDE</sequence>
<feature type="domain" description="Putative endonuclease Z1" evidence="1">
    <location>
        <begin position="399"/>
        <end position="635"/>
    </location>
</feature>
<evidence type="ECO:0000313" key="3">
    <source>
        <dbReference type="Proteomes" id="UP001500540"/>
    </source>
</evidence>
<reference evidence="3" key="1">
    <citation type="journal article" date="2019" name="Int. J. Syst. Evol. Microbiol.">
        <title>The Global Catalogue of Microorganisms (GCM) 10K type strain sequencing project: providing services to taxonomists for standard genome sequencing and annotation.</title>
        <authorList>
            <consortium name="The Broad Institute Genomics Platform"/>
            <consortium name="The Broad Institute Genome Sequencing Center for Infectious Disease"/>
            <person name="Wu L."/>
            <person name="Ma J."/>
        </authorList>
    </citation>
    <scope>NUCLEOTIDE SEQUENCE [LARGE SCALE GENOMIC DNA]</scope>
    <source>
        <strain evidence="3">JCM 16950</strain>
    </source>
</reference>
<protein>
    <recommendedName>
        <fullName evidence="1">Putative endonuclease Z1 domain-containing protein</fullName>
    </recommendedName>
</protein>
<keyword evidence="3" id="KW-1185">Reference proteome</keyword>
<dbReference type="EMBL" id="BAABAF010000001">
    <property type="protein sequence ID" value="GAA3756089.1"/>
    <property type="molecule type" value="Genomic_DNA"/>
</dbReference>
<dbReference type="Pfam" id="PF10593">
    <property type="entry name" value="Z1"/>
    <property type="match status" value="1"/>
</dbReference>
<gene>
    <name evidence="2" type="ORF">GCM10022240_06200</name>
</gene>
<evidence type="ECO:0000313" key="2">
    <source>
        <dbReference type="EMBL" id="GAA3756089.1"/>
    </source>
</evidence>
<accession>A0ABP7G520</accession>
<dbReference type="InterPro" id="IPR018310">
    <property type="entry name" value="Put_endonuclease_Z1-dom"/>
</dbReference>
<dbReference type="Proteomes" id="UP001500540">
    <property type="component" value="Unassembled WGS sequence"/>
</dbReference>
<organism evidence="2 3">
    <name type="scientific">Microbacterium kribbense</name>
    <dbReference type="NCBI Taxonomy" id="433645"/>
    <lineage>
        <taxon>Bacteria</taxon>
        <taxon>Bacillati</taxon>
        <taxon>Actinomycetota</taxon>
        <taxon>Actinomycetes</taxon>
        <taxon>Micrococcales</taxon>
        <taxon>Microbacteriaceae</taxon>
        <taxon>Microbacterium</taxon>
    </lineage>
</organism>
<name>A0ABP7G520_9MICO</name>
<evidence type="ECO:0000259" key="1">
    <source>
        <dbReference type="Pfam" id="PF10593"/>
    </source>
</evidence>
<proteinExistence type="predicted"/>
<comment type="caution">
    <text evidence="2">The sequence shown here is derived from an EMBL/GenBank/DDBJ whole genome shotgun (WGS) entry which is preliminary data.</text>
</comment>
<dbReference type="RefSeq" id="WP_344780380.1">
    <property type="nucleotide sequence ID" value="NZ_BAABAF010000001.1"/>
</dbReference>